<gene>
    <name evidence="1" type="ORF">GCM10010497_58370</name>
</gene>
<comment type="caution">
    <text evidence="1">The sequence shown here is derived from an EMBL/GenBank/DDBJ whole genome shotgun (WGS) entry which is preliminary data.</text>
</comment>
<dbReference type="GeneID" id="95452199"/>
<sequence>MGDYLSGDPREAAELLVDDVVRLARAQRDPYAGNATALIARITCPTTKGELSMDTPPAPAPAADIRDQQIAGLRAALQWAVPLLAFAAGREADTDPRQSELLSAAADDLTDILDRTAP</sequence>
<name>A0AAV4KTB0_9ACTN</name>
<proteinExistence type="predicted"/>
<evidence type="ECO:0000313" key="2">
    <source>
        <dbReference type="Proteomes" id="UP000642014"/>
    </source>
</evidence>
<dbReference type="AlphaFoldDB" id="A0AAV4KTB0"/>
<evidence type="ECO:0000313" key="1">
    <source>
        <dbReference type="EMBL" id="GGR47374.1"/>
    </source>
</evidence>
<protein>
    <recommendedName>
        <fullName evidence="3">TetR family transcriptional regulator</fullName>
    </recommendedName>
</protein>
<dbReference type="Proteomes" id="UP000642014">
    <property type="component" value="Unassembled WGS sequence"/>
</dbReference>
<organism evidence="1 2">
    <name type="scientific">Streptomyces cinereoruber</name>
    <dbReference type="NCBI Taxonomy" id="67260"/>
    <lineage>
        <taxon>Bacteria</taxon>
        <taxon>Bacillati</taxon>
        <taxon>Actinomycetota</taxon>
        <taxon>Actinomycetes</taxon>
        <taxon>Kitasatosporales</taxon>
        <taxon>Streptomycetaceae</taxon>
        <taxon>Streptomyces</taxon>
    </lineage>
</organism>
<dbReference type="EMBL" id="BMSJ01000014">
    <property type="protein sequence ID" value="GGR47374.1"/>
    <property type="molecule type" value="Genomic_DNA"/>
</dbReference>
<accession>A0AAV4KTB0</accession>
<evidence type="ECO:0008006" key="3">
    <source>
        <dbReference type="Google" id="ProtNLM"/>
    </source>
</evidence>
<dbReference type="RefSeq" id="WP_152369294.1">
    <property type="nucleotide sequence ID" value="NZ_BMSJ01000014.1"/>
</dbReference>
<reference evidence="1 2" key="1">
    <citation type="journal article" date="2014" name="Int. J. Syst. Evol. Microbiol.">
        <title>Complete genome sequence of Corynebacterium casei LMG S-19264T (=DSM 44701T), isolated from a smear-ripened cheese.</title>
        <authorList>
            <consortium name="US DOE Joint Genome Institute (JGI-PGF)"/>
            <person name="Walter F."/>
            <person name="Albersmeier A."/>
            <person name="Kalinowski J."/>
            <person name="Ruckert C."/>
        </authorList>
    </citation>
    <scope>NUCLEOTIDE SEQUENCE [LARGE SCALE GENOMIC DNA]</scope>
    <source>
        <strain evidence="1 2">JCM 4205</strain>
    </source>
</reference>